<gene>
    <name evidence="7" type="ORF">HINF_LOCUS30989</name>
    <name evidence="8" type="ORF">HINF_LOCUS38682</name>
</gene>
<dbReference type="GO" id="GO:0005524">
    <property type="term" value="F:ATP binding"/>
    <property type="evidence" value="ECO:0007669"/>
    <property type="project" value="UniProtKB-KW"/>
</dbReference>
<accession>A0AA86U6V2</accession>
<evidence type="ECO:0000256" key="4">
    <source>
        <dbReference type="ARBA" id="ARBA00023125"/>
    </source>
</evidence>
<evidence type="ECO:0000256" key="5">
    <source>
        <dbReference type="ARBA" id="ARBA00023204"/>
    </source>
</evidence>
<dbReference type="PANTHER" id="PTHR11361:SF34">
    <property type="entry name" value="DNA MISMATCH REPAIR PROTEIN MSH1, MITOCHONDRIAL"/>
    <property type="match status" value="1"/>
</dbReference>
<proteinExistence type="inferred from homology"/>
<keyword evidence="9" id="KW-1185">Reference proteome</keyword>
<evidence type="ECO:0000313" key="9">
    <source>
        <dbReference type="Proteomes" id="UP001642409"/>
    </source>
</evidence>
<dbReference type="SMART" id="SM00534">
    <property type="entry name" value="MUTSac"/>
    <property type="match status" value="1"/>
</dbReference>
<dbReference type="Gene3D" id="1.10.1420.10">
    <property type="match status" value="2"/>
</dbReference>
<evidence type="ECO:0000256" key="1">
    <source>
        <dbReference type="ARBA" id="ARBA00006271"/>
    </source>
</evidence>
<dbReference type="SUPFAM" id="SSF48334">
    <property type="entry name" value="DNA repair protein MutS, domain III"/>
    <property type="match status" value="1"/>
</dbReference>
<dbReference type="GO" id="GO:0030983">
    <property type="term" value="F:mismatched DNA binding"/>
    <property type="evidence" value="ECO:0007669"/>
    <property type="project" value="InterPro"/>
</dbReference>
<dbReference type="GO" id="GO:0006298">
    <property type="term" value="P:mismatch repair"/>
    <property type="evidence" value="ECO:0007669"/>
    <property type="project" value="InterPro"/>
</dbReference>
<evidence type="ECO:0000313" key="7">
    <source>
        <dbReference type="EMBL" id="CAI9943344.1"/>
    </source>
</evidence>
<dbReference type="InterPro" id="IPR000432">
    <property type="entry name" value="DNA_mismatch_repair_MutS_C"/>
</dbReference>
<name>A0AA86U6V2_9EUKA</name>
<dbReference type="InterPro" id="IPR036678">
    <property type="entry name" value="MutS_con_dom_sf"/>
</dbReference>
<keyword evidence="3" id="KW-0067">ATP-binding</keyword>
<dbReference type="InterPro" id="IPR011184">
    <property type="entry name" value="DNA_mismatch_repair_Msh2"/>
</dbReference>
<dbReference type="InterPro" id="IPR027417">
    <property type="entry name" value="P-loop_NTPase"/>
</dbReference>
<dbReference type="GO" id="GO:0005634">
    <property type="term" value="C:nucleus"/>
    <property type="evidence" value="ECO:0007669"/>
    <property type="project" value="TreeGrafter"/>
</dbReference>
<dbReference type="Pfam" id="PF00488">
    <property type="entry name" value="MutS_V"/>
    <property type="match status" value="1"/>
</dbReference>
<dbReference type="EMBL" id="CATOUU010000714">
    <property type="protein sequence ID" value="CAI9943344.1"/>
    <property type="molecule type" value="Genomic_DNA"/>
</dbReference>
<sequence>MEALTTYSVDVKLYEELFEALTPLYNYFKVPKQNNAIQFFQLENIQAYFTTQADSCSQLLFNSSSPVHFWNHSGVKSEEPALACLKILPLNVKLFQEIVYILLTQQFNCVELYTFSKNGMKLEAFATPGCVDGFIELVPQLENIVTYKASIEISDNRVCMMYADGQMINIIKFDDDSTLSKLCSSLFQLQIRECIFTPNTDLERTMNQLNIRYQIINEKELKEPKMNAEIKMKIKSVSQSELAPMLAGMLIQNPVDVNQLSLVDTMQLQQKDAEQLELNELIKLFKAHLQTDTGRANFEKLFFRPLLQKEIIEKRQEIVNQLLDNREYAKVIRQTNGMNTINKNLRKSKEICRTSYDLFCQIDGLNQLMNVTKNLFTKTQLPEFEILNTDYELTLNEIRQLILKYIVPNPSIFSAFENQVILINPNLQSNLVDKFNSLIELNKLIQQENQDLIQKLNLDNPQHCKLQSTAQNKLSFKIPYYLLKQVQEISDVQIVDKKTTGIKAVTRTLQDLNSQFLEQYAIYQQLSANFVIELEQNLYNYLPQLNKIQELISTADFLSSLSLTSKKHSFSRPDMSSKHIIHANAFNPVLINSQRFIQPNSFTQQNNLLIITGANSGGKSQLLKQIGNCQILAQLGSNTPGHIQTRVFDNLCLRFGSSDSLESGISTFMGEMLQVSQILSVATENSLVLVDELGRGTSQNDGYGLTIGVAEHLLGLNCVSVFVTHVQEVTKKLPAQFLRMRSEIVNGNLKLTYKVENGIDESHGIEVAKMCGINQEIIDDANEWERIRRNGAGGIDNGQSKEYDKMLIMYQLGLINKEQLKDMYNE</sequence>
<dbReference type="PIRSF" id="PIRSF005813">
    <property type="entry name" value="MSH2"/>
    <property type="match status" value="1"/>
</dbReference>
<keyword evidence="5" id="KW-0227">DNA damage</keyword>
<dbReference type="GO" id="GO:0140664">
    <property type="term" value="F:ATP-dependent DNA damage sensor activity"/>
    <property type="evidence" value="ECO:0007669"/>
    <property type="project" value="InterPro"/>
</dbReference>
<evidence type="ECO:0000313" key="8">
    <source>
        <dbReference type="EMBL" id="CAL6041029.1"/>
    </source>
</evidence>
<dbReference type="InterPro" id="IPR036187">
    <property type="entry name" value="DNA_mismatch_repair_MutS_sf"/>
</dbReference>
<reference evidence="7" key="1">
    <citation type="submission" date="2023-06" db="EMBL/GenBank/DDBJ databases">
        <authorList>
            <person name="Kurt Z."/>
        </authorList>
    </citation>
    <scope>NUCLEOTIDE SEQUENCE</scope>
</reference>
<evidence type="ECO:0000256" key="3">
    <source>
        <dbReference type="ARBA" id="ARBA00022840"/>
    </source>
</evidence>
<feature type="domain" description="DNA mismatch repair proteins mutS family" evidence="6">
    <location>
        <begin position="686"/>
        <end position="702"/>
    </location>
</feature>
<protein>
    <submittedName>
        <fullName evidence="7">MutS domain-containing protein</fullName>
    </submittedName>
    <submittedName>
        <fullName evidence="8">MutS_domain-containing protein</fullName>
    </submittedName>
</protein>
<dbReference type="EMBL" id="CAXDID020000147">
    <property type="protein sequence ID" value="CAL6041029.1"/>
    <property type="molecule type" value="Genomic_DNA"/>
</dbReference>
<evidence type="ECO:0000256" key="2">
    <source>
        <dbReference type="ARBA" id="ARBA00022741"/>
    </source>
</evidence>
<reference evidence="8 9" key="2">
    <citation type="submission" date="2024-07" db="EMBL/GenBank/DDBJ databases">
        <authorList>
            <person name="Akdeniz Z."/>
        </authorList>
    </citation>
    <scope>NUCLEOTIDE SEQUENCE [LARGE SCALE GENOMIC DNA]</scope>
</reference>
<dbReference type="AlphaFoldDB" id="A0AA86U6V2"/>
<dbReference type="PROSITE" id="PS00486">
    <property type="entry name" value="DNA_MISMATCH_REPAIR_2"/>
    <property type="match status" value="1"/>
</dbReference>
<dbReference type="SUPFAM" id="SSF52540">
    <property type="entry name" value="P-loop containing nucleoside triphosphate hydrolases"/>
    <property type="match status" value="1"/>
</dbReference>
<dbReference type="Gene3D" id="3.30.420.110">
    <property type="entry name" value="MutS, connector domain"/>
    <property type="match status" value="1"/>
</dbReference>
<dbReference type="PANTHER" id="PTHR11361">
    <property type="entry name" value="DNA MISMATCH REPAIR PROTEIN MUTS FAMILY MEMBER"/>
    <property type="match status" value="1"/>
</dbReference>
<keyword evidence="2" id="KW-0547">Nucleotide-binding</keyword>
<comment type="similarity">
    <text evidence="1">Belongs to the DNA mismatch repair MutS family.</text>
</comment>
<comment type="caution">
    <text evidence="7">The sequence shown here is derived from an EMBL/GenBank/DDBJ whole genome shotgun (WGS) entry which is preliminary data.</text>
</comment>
<dbReference type="InterPro" id="IPR007696">
    <property type="entry name" value="DNA_mismatch_repair_MutS_core"/>
</dbReference>
<keyword evidence="4" id="KW-0238">DNA-binding</keyword>
<keyword evidence="5" id="KW-0234">DNA repair</keyword>
<dbReference type="Proteomes" id="UP001642409">
    <property type="component" value="Unassembled WGS sequence"/>
</dbReference>
<dbReference type="InterPro" id="IPR045076">
    <property type="entry name" value="MutS"/>
</dbReference>
<dbReference type="Gene3D" id="3.40.50.300">
    <property type="entry name" value="P-loop containing nucleotide triphosphate hydrolases"/>
    <property type="match status" value="1"/>
</dbReference>
<organism evidence="7">
    <name type="scientific">Hexamita inflata</name>
    <dbReference type="NCBI Taxonomy" id="28002"/>
    <lineage>
        <taxon>Eukaryota</taxon>
        <taxon>Metamonada</taxon>
        <taxon>Diplomonadida</taxon>
        <taxon>Hexamitidae</taxon>
        <taxon>Hexamitinae</taxon>
        <taxon>Hexamita</taxon>
    </lineage>
</organism>
<dbReference type="SMART" id="SM00533">
    <property type="entry name" value="MUTSd"/>
    <property type="match status" value="1"/>
</dbReference>
<evidence type="ECO:0000259" key="6">
    <source>
        <dbReference type="PROSITE" id="PS00486"/>
    </source>
</evidence>